<proteinExistence type="predicted"/>
<feature type="transmembrane region" description="Helical" evidence="1">
    <location>
        <begin position="38"/>
        <end position="56"/>
    </location>
</feature>
<evidence type="ECO:0000313" key="2">
    <source>
        <dbReference type="EMBL" id="KAF2006761.1"/>
    </source>
</evidence>
<keyword evidence="1" id="KW-0812">Transmembrane</keyword>
<reference evidence="2" key="1">
    <citation type="journal article" date="2020" name="Stud. Mycol.">
        <title>101 Dothideomycetes genomes: a test case for predicting lifestyles and emergence of pathogens.</title>
        <authorList>
            <person name="Haridas S."/>
            <person name="Albert R."/>
            <person name="Binder M."/>
            <person name="Bloem J."/>
            <person name="Labutti K."/>
            <person name="Salamov A."/>
            <person name="Andreopoulos B."/>
            <person name="Baker S."/>
            <person name="Barry K."/>
            <person name="Bills G."/>
            <person name="Bluhm B."/>
            <person name="Cannon C."/>
            <person name="Castanera R."/>
            <person name="Culley D."/>
            <person name="Daum C."/>
            <person name="Ezra D."/>
            <person name="Gonzalez J."/>
            <person name="Henrissat B."/>
            <person name="Kuo A."/>
            <person name="Liang C."/>
            <person name="Lipzen A."/>
            <person name="Lutzoni F."/>
            <person name="Magnuson J."/>
            <person name="Mondo S."/>
            <person name="Nolan M."/>
            <person name="Ohm R."/>
            <person name="Pangilinan J."/>
            <person name="Park H.-J."/>
            <person name="Ramirez L."/>
            <person name="Alfaro M."/>
            <person name="Sun H."/>
            <person name="Tritt A."/>
            <person name="Yoshinaga Y."/>
            <person name="Zwiers L.-H."/>
            <person name="Turgeon B."/>
            <person name="Goodwin S."/>
            <person name="Spatafora J."/>
            <person name="Crous P."/>
            <person name="Grigoriev I."/>
        </authorList>
    </citation>
    <scope>NUCLEOTIDE SEQUENCE</scope>
    <source>
        <strain evidence="2">CBS 123094</strain>
    </source>
</reference>
<keyword evidence="1" id="KW-1133">Transmembrane helix</keyword>
<accession>A0A6A5X1F4</accession>
<name>A0A6A5X1F4_9PLEO</name>
<dbReference type="AlphaFoldDB" id="A0A6A5X1F4"/>
<evidence type="ECO:0000313" key="3">
    <source>
        <dbReference type="Proteomes" id="UP000799779"/>
    </source>
</evidence>
<evidence type="ECO:0000256" key="1">
    <source>
        <dbReference type="SAM" id="Phobius"/>
    </source>
</evidence>
<organism evidence="2 3">
    <name type="scientific">Amniculicola lignicola CBS 123094</name>
    <dbReference type="NCBI Taxonomy" id="1392246"/>
    <lineage>
        <taxon>Eukaryota</taxon>
        <taxon>Fungi</taxon>
        <taxon>Dikarya</taxon>
        <taxon>Ascomycota</taxon>
        <taxon>Pezizomycotina</taxon>
        <taxon>Dothideomycetes</taxon>
        <taxon>Pleosporomycetidae</taxon>
        <taxon>Pleosporales</taxon>
        <taxon>Amniculicolaceae</taxon>
        <taxon>Amniculicola</taxon>
    </lineage>
</organism>
<dbReference type="EMBL" id="ML977559">
    <property type="protein sequence ID" value="KAF2006761.1"/>
    <property type="molecule type" value="Genomic_DNA"/>
</dbReference>
<keyword evidence="1" id="KW-0472">Membrane</keyword>
<keyword evidence="3" id="KW-1185">Reference proteome</keyword>
<dbReference type="Proteomes" id="UP000799779">
    <property type="component" value="Unassembled WGS sequence"/>
</dbReference>
<sequence length="62" mass="7317">MRIGAEVLLLHFFLLLFQLTEKTIWRDAALSPFIPTMHWGYYYYHIFIVAALVSGSRQDLEL</sequence>
<protein>
    <submittedName>
        <fullName evidence="2">Uncharacterized protein</fullName>
    </submittedName>
</protein>
<gene>
    <name evidence="2" type="ORF">P154DRAFT_517788</name>
</gene>